<evidence type="ECO:0000313" key="3">
    <source>
        <dbReference type="Proteomes" id="UP000781958"/>
    </source>
</evidence>
<proteinExistence type="predicted"/>
<reference evidence="2 3" key="1">
    <citation type="submission" date="2021-03" db="EMBL/GenBank/DDBJ databases">
        <title>Genomic Encyclopedia of Type Strains, Phase III (KMG-III): the genomes of soil and plant-associated and newly described type strains.</title>
        <authorList>
            <person name="Whitman W."/>
        </authorList>
    </citation>
    <scope>NUCLEOTIDE SEQUENCE [LARGE SCALE GENOMIC DNA]</scope>
    <source>
        <strain evidence="2 3">IMMIB AFH-6</strain>
    </source>
</reference>
<protein>
    <recommendedName>
        <fullName evidence="4">Flagellar hook-length control protein FliK</fullName>
    </recommendedName>
</protein>
<keyword evidence="3" id="KW-1185">Reference proteome</keyword>
<sequence>MQLNPVIAPPVAKPQPPITPAAQMAMSPAVQAAQQTTATVRTQTLQAPQAVGKAEAPRDTRSATQTGQALDTQAAAANARTNGQGYGARTRGSLLDVSV</sequence>
<dbReference type="RefSeq" id="WP_209769037.1">
    <property type="nucleotide sequence ID" value="NZ_JAGINP010000017.1"/>
</dbReference>
<feature type="region of interest" description="Disordered" evidence="1">
    <location>
        <begin position="45"/>
        <end position="99"/>
    </location>
</feature>
<evidence type="ECO:0008006" key="4">
    <source>
        <dbReference type="Google" id="ProtNLM"/>
    </source>
</evidence>
<comment type="caution">
    <text evidence="2">The sequence shown here is derived from an EMBL/GenBank/DDBJ whole genome shotgun (WGS) entry which is preliminary data.</text>
</comment>
<evidence type="ECO:0000256" key="1">
    <source>
        <dbReference type="SAM" id="MobiDB-lite"/>
    </source>
</evidence>
<gene>
    <name evidence="2" type="ORF">J2851_004544</name>
</gene>
<evidence type="ECO:0000313" key="2">
    <source>
        <dbReference type="EMBL" id="MBP2294754.1"/>
    </source>
</evidence>
<dbReference type="EMBL" id="JAGINP010000017">
    <property type="protein sequence ID" value="MBP2294754.1"/>
    <property type="molecule type" value="Genomic_DNA"/>
</dbReference>
<name>A0ABS4SRB4_9PROT</name>
<accession>A0ABS4SRB4</accession>
<feature type="compositionally biased region" description="Low complexity" evidence="1">
    <location>
        <begin position="63"/>
        <end position="83"/>
    </location>
</feature>
<dbReference type="Proteomes" id="UP000781958">
    <property type="component" value="Unassembled WGS sequence"/>
</dbReference>
<organism evidence="2 3">
    <name type="scientific">Azospirillum rugosum</name>
    <dbReference type="NCBI Taxonomy" id="416170"/>
    <lineage>
        <taxon>Bacteria</taxon>
        <taxon>Pseudomonadati</taxon>
        <taxon>Pseudomonadota</taxon>
        <taxon>Alphaproteobacteria</taxon>
        <taxon>Rhodospirillales</taxon>
        <taxon>Azospirillaceae</taxon>
        <taxon>Azospirillum</taxon>
    </lineage>
</organism>